<dbReference type="InterPro" id="IPR032806">
    <property type="entry name" value="YbfD_N"/>
</dbReference>
<dbReference type="Pfam" id="PF13808">
    <property type="entry name" value="DDE_Tnp_1_assoc"/>
    <property type="match status" value="1"/>
</dbReference>
<reference evidence="4 5" key="1">
    <citation type="submission" date="2017-12" db="EMBL/GenBank/DDBJ databases">
        <authorList>
            <person name="Paulsen S."/>
            <person name="Gram L.K."/>
        </authorList>
    </citation>
    <scope>NUCLEOTIDE SEQUENCE [LARGE SCALE GENOMIC DNA]</scope>
    <source>
        <strain evidence="3 5">S2231</strain>
        <strain evidence="2 4">S2233</strain>
    </source>
</reference>
<reference evidence="5" key="2">
    <citation type="submission" date="2019-06" db="EMBL/GenBank/DDBJ databases">
        <title>Co-occurence of chitin degradation, pigmentation and bioactivity in marine Pseudoalteromonas.</title>
        <authorList>
            <person name="Sonnenschein E.C."/>
            <person name="Bech P.K."/>
        </authorList>
    </citation>
    <scope>NUCLEOTIDE SEQUENCE [LARGE SCALE GENOMIC DNA]</scope>
    <source>
        <strain evidence="5">S2231</strain>
        <strain evidence="2">S2233</strain>
    </source>
</reference>
<evidence type="ECO:0000313" key="4">
    <source>
        <dbReference type="Proteomes" id="UP000305730"/>
    </source>
</evidence>
<name>A0A5S3XUN4_9GAMM</name>
<dbReference type="EMBL" id="PNCK01000022">
    <property type="protein sequence ID" value="TMP44351.1"/>
    <property type="molecule type" value="Genomic_DNA"/>
</dbReference>
<evidence type="ECO:0000313" key="3">
    <source>
        <dbReference type="EMBL" id="TMP60754.1"/>
    </source>
</evidence>
<protein>
    <recommendedName>
        <fullName evidence="1">H repeat-associated protein N-terminal domain-containing protein</fullName>
    </recommendedName>
</protein>
<organism evidence="3 5">
    <name type="scientific">Pseudoalteromonas citrea</name>
    <dbReference type="NCBI Taxonomy" id="43655"/>
    <lineage>
        <taxon>Bacteria</taxon>
        <taxon>Pseudomonadati</taxon>
        <taxon>Pseudomonadota</taxon>
        <taxon>Gammaproteobacteria</taxon>
        <taxon>Alteromonadales</taxon>
        <taxon>Pseudoalteromonadaceae</taxon>
        <taxon>Pseudoalteromonas</taxon>
    </lineage>
</organism>
<dbReference type="OrthoDB" id="6312909at2"/>
<evidence type="ECO:0000313" key="2">
    <source>
        <dbReference type="EMBL" id="TMP44351.1"/>
    </source>
</evidence>
<reference evidence="3" key="3">
    <citation type="submission" date="2019-09" db="EMBL/GenBank/DDBJ databases">
        <title>Co-occurence of chitin degradation, pigmentation and bioactivity in marine Pseudoalteromonas.</title>
        <authorList>
            <person name="Sonnenschein E.C."/>
            <person name="Bech P.K."/>
        </authorList>
    </citation>
    <scope>NUCLEOTIDE SEQUENCE</scope>
    <source>
        <strain evidence="3">S2231</strain>
        <strain evidence="4">S2233</strain>
    </source>
</reference>
<accession>A0A5S3XUN4</accession>
<dbReference type="Proteomes" id="UP000307706">
    <property type="component" value="Unassembled WGS sequence"/>
</dbReference>
<keyword evidence="4" id="KW-1185">Reference proteome</keyword>
<sequence length="92" mass="10827">MSDPLFLEYFESIDDIRQQGKVANKLFYIITLTVISVISGCQGWEDIEDFGHDRLNWLRKFVPFKNGIPRHDTIARVIKLNNGNNYTNKKYF</sequence>
<dbReference type="InterPro" id="IPR051698">
    <property type="entry name" value="Transposase_11-like"/>
</dbReference>
<dbReference type="Proteomes" id="UP000305730">
    <property type="component" value="Unassembled WGS sequence"/>
</dbReference>
<dbReference type="PANTHER" id="PTHR30298">
    <property type="entry name" value="H REPEAT-ASSOCIATED PREDICTED TRANSPOSASE"/>
    <property type="match status" value="1"/>
</dbReference>
<feature type="domain" description="H repeat-associated protein N-terminal" evidence="1">
    <location>
        <begin position="7"/>
        <end position="80"/>
    </location>
</feature>
<gene>
    <name evidence="3" type="ORF">CWB96_06055</name>
    <name evidence="2" type="ORF">CWB97_06610</name>
</gene>
<comment type="caution">
    <text evidence="3">The sequence shown here is derived from an EMBL/GenBank/DDBJ whole genome shotgun (WGS) entry which is preliminary data.</text>
</comment>
<evidence type="ECO:0000313" key="5">
    <source>
        <dbReference type="Proteomes" id="UP000307706"/>
    </source>
</evidence>
<dbReference type="PANTHER" id="PTHR30298:SF0">
    <property type="entry name" value="PROTEIN YBFL-RELATED"/>
    <property type="match status" value="1"/>
</dbReference>
<proteinExistence type="predicted"/>
<dbReference type="EMBL" id="PNCL01000022">
    <property type="protein sequence ID" value="TMP60754.1"/>
    <property type="molecule type" value="Genomic_DNA"/>
</dbReference>
<evidence type="ECO:0000259" key="1">
    <source>
        <dbReference type="Pfam" id="PF13808"/>
    </source>
</evidence>
<dbReference type="AlphaFoldDB" id="A0A5S3XUN4"/>